<dbReference type="FunFam" id="1.10.1520.10:FF:000001">
    <property type="entry name" value="Ribonuclease 3"/>
    <property type="match status" value="1"/>
</dbReference>
<keyword evidence="7 15" id="KW-0507">mRNA processing</keyword>
<evidence type="ECO:0000313" key="19">
    <source>
        <dbReference type="Proteomes" id="UP000198629"/>
    </source>
</evidence>
<evidence type="ECO:0000256" key="4">
    <source>
        <dbReference type="ARBA" id="ARBA00011738"/>
    </source>
</evidence>
<evidence type="ECO:0000256" key="3">
    <source>
        <dbReference type="ARBA" id="ARBA00010183"/>
    </source>
</evidence>
<feature type="binding site" evidence="15">
    <location>
        <position position="115"/>
    </location>
    <ligand>
        <name>Mg(2+)</name>
        <dbReference type="ChEBI" id="CHEBI:18420"/>
    </ligand>
</feature>
<comment type="similarity">
    <text evidence="3">Belongs to the ribonuclease III family.</text>
</comment>
<evidence type="ECO:0000256" key="5">
    <source>
        <dbReference type="ARBA" id="ARBA00022490"/>
    </source>
</evidence>
<keyword evidence="9 15" id="KW-0540">Nuclease</keyword>
<dbReference type="AlphaFoldDB" id="A0A1G9DBB0"/>
<dbReference type="RefSeq" id="WP_091471868.1">
    <property type="nucleotide sequence ID" value="NZ_FNFX01000003.1"/>
</dbReference>
<dbReference type="Gene3D" id="1.10.1520.10">
    <property type="entry name" value="Ribonuclease III domain"/>
    <property type="match status" value="1"/>
</dbReference>
<dbReference type="PROSITE" id="PS00517">
    <property type="entry name" value="RNASE_3_1"/>
    <property type="match status" value="1"/>
</dbReference>
<feature type="active site" evidence="15">
    <location>
        <position position="43"/>
    </location>
</feature>
<dbReference type="InterPro" id="IPR000999">
    <property type="entry name" value="RNase_III_dom"/>
</dbReference>
<dbReference type="GO" id="GO:0004525">
    <property type="term" value="F:ribonuclease III activity"/>
    <property type="evidence" value="ECO:0007669"/>
    <property type="project" value="UniProtKB-UniRule"/>
</dbReference>
<keyword evidence="11 15" id="KW-0255">Endonuclease</keyword>
<proteinExistence type="inferred from homology"/>
<organism evidence="18 19">
    <name type="scientific">Methylophilus rhizosphaerae</name>
    <dbReference type="NCBI Taxonomy" id="492660"/>
    <lineage>
        <taxon>Bacteria</taxon>
        <taxon>Pseudomonadati</taxon>
        <taxon>Pseudomonadota</taxon>
        <taxon>Betaproteobacteria</taxon>
        <taxon>Nitrosomonadales</taxon>
        <taxon>Methylophilaceae</taxon>
        <taxon>Methylophilus</taxon>
    </lineage>
</organism>
<name>A0A1G9DBB0_9PROT</name>
<keyword evidence="8 15" id="KW-0819">tRNA processing</keyword>
<accession>A0A1G9DBB0</accession>
<evidence type="ECO:0000256" key="13">
    <source>
        <dbReference type="ARBA" id="ARBA00022842"/>
    </source>
</evidence>
<feature type="domain" description="RNase III" evidence="17">
    <location>
        <begin position="4"/>
        <end position="126"/>
    </location>
</feature>
<evidence type="ECO:0000256" key="10">
    <source>
        <dbReference type="ARBA" id="ARBA00022723"/>
    </source>
</evidence>
<keyword evidence="12 15" id="KW-0378">Hydrolase</keyword>
<evidence type="ECO:0000256" key="9">
    <source>
        <dbReference type="ARBA" id="ARBA00022722"/>
    </source>
</evidence>
<keyword evidence="19" id="KW-1185">Reference proteome</keyword>
<evidence type="ECO:0000256" key="11">
    <source>
        <dbReference type="ARBA" id="ARBA00022759"/>
    </source>
</evidence>
<dbReference type="GO" id="GO:0019843">
    <property type="term" value="F:rRNA binding"/>
    <property type="evidence" value="ECO:0007669"/>
    <property type="project" value="UniProtKB-KW"/>
</dbReference>
<dbReference type="CDD" id="cd00593">
    <property type="entry name" value="RIBOc"/>
    <property type="match status" value="1"/>
</dbReference>
<dbReference type="SMART" id="SM00358">
    <property type="entry name" value="DSRM"/>
    <property type="match status" value="1"/>
</dbReference>
<feature type="domain" description="DRBM" evidence="16">
    <location>
        <begin position="153"/>
        <end position="223"/>
    </location>
</feature>
<evidence type="ECO:0000313" key="18">
    <source>
        <dbReference type="EMBL" id="SDK61172.1"/>
    </source>
</evidence>
<comment type="subunit">
    <text evidence="4 15">Homodimer.</text>
</comment>
<dbReference type="Proteomes" id="UP000198629">
    <property type="component" value="Unassembled WGS sequence"/>
</dbReference>
<dbReference type="EC" id="3.1.26.3" evidence="15"/>
<evidence type="ECO:0000256" key="8">
    <source>
        <dbReference type="ARBA" id="ARBA00022694"/>
    </source>
</evidence>
<dbReference type="Gene3D" id="3.30.160.20">
    <property type="match status" value="1"/>
</dbReference>
<dbReference type="CDD" id="cd10845">
    <property type="entry name" value="DSRM_RNAse_III_family"/>
    <property type="match status" value="1"/>
</dbReference>
<dbReference type="NCBIfam" id="TIGR02191">
    <property type="entry name" value="RNaseIII"/>
    <property type="match status" value="1"/>
</dbReference>
<dbReference type="PANTHER" id="PTHR11207">
    <property type="entry name" value="RIBONUCLEASE III"/>
    <property type="match status" value="1"/>
</dbReference>
<evidence type="ECO:0000256" key="6">
    <source>
        <dbReference type="ARBA" id="ARBA00022552"/>
    </source>
</evidence>
<dbReference type="HAMAP" id="MF_00104">
    <property type="entry name" value="RNase_III"/>
    <property type="match status" value="1"/>
</dbReference>
<evidence type="ECO:0000256" key="12">
    <source>
        <dbReference type="ARBA" id="ARBA00022801"/>
    </source>
</evidence>
<keyword evidence="10 15" id="KW-0479">Metal-binding</keyword>
<feature type="binding site" evidence="15">
    <location>
        <position position="39"/>
    </location>
    <ligand>
        <name>Mg(2+)</name>
        <dbReference type="ChEBI" id="CHEBI:18420"/>
    </ligand>
</feature>
<keyword evidence="14 15" id="KW-0694">RNA-binding</keyword>
<comment type="function">
    <text evidence="15">Digests double-stranded RNA. Involved in the processing of primary rRNA transcript to yield the immediate precursors to the large and small rRNAs (23S and 16S). Processes some mRNAs, and tRNAs when they are encoded in the rRNA operon. Processes pre-crRNA and tracrRNA of type II CRISPR loci if present in the organism.</text>
</comment>
<dbReference type="InterPro" id="IPR014720">
    <property type="entry name" value="dsRBD_dom"/>
</dbReference>
<feature type="active site" evidence="15">
    <location>
        <position position="115"/>
    </location>
</feature>
<keyword evidence="5 15" id="KW-0963">Cytoplasm</keyword>
<evidence type="ECO:0000256" key="14">
    <source>
        <dbReference type="ARBA" id="ARBA00022884"/>
    </source>
</evidence>
<comment type="cofactor">
    <cofactor evidence="15">
        <name>Mg(2+)</name>
        <dbReference type="ChEBI" id="CHEBI:18420"/>
    </cofactor>
</comment>
<dbReference type="Pfam" id="PF14622">
    <property type="entry name" value="Ribonucleas_3_3"/>
    <property type="match status" value="1"/>
</dbReference>
<dbReference type="PANTHER" id="PTHR11207:SF0">
    <property type="entry name" value="RIBONUCLEASE 3"/>
    <property type="match status" value="1"/>
</dbReference>
<dbReference type="GO" id="GO:0008033">
    <property type="term" value="P:tRNA processing"/>
    <property type="evidence" value="ECO:0007669"/>
    <property type="project" value="UniProtKB-KW"/>
</dbReference>
<dbReference type="GO" id="GO:0006364">
    <property type="term" value="P:rRNA processing"/>
    <property type="evidence" value="ECO:0007669"/>
    <property type="project" value="UniProtKB-UniRule"/>
</dbReference>
<dbReference type="InterPro" id="IPR036389">
    <property type="entry name" value="RNase_III_sf"/>
</dbReference>
<reference evidence="19" key="1">
    <citation type="submission" date="2016-10" db="EMBL/GenBank/DDBJ databases">
        <authorList>
            <person name="Varghese N."/>
            <person name="Submissions S."/>
        </authorList>
    </citation>
    <scope>NUCLEOTIDE SEQUENCE [LARGE SCALE GENOMIC DNA]</scope>
    <source>
        <strain evidence="19">CBMB127</strain>
    </source>
</reference>
<dbReference type="EMBL" id="FNFX01000003">
    <property type="protein sequence ID" value="SDK61172.1"/>
    <property type="molecule type" value="Genomic_DNA"/>
</dbReference>
<evidence type="ECO:0000256" key="2">
    <source>
        <dbReference type="ARBA" id="ARBA00004496"/>
    </source>
</evidence>
<dbReference type="Pfam" id="PF00035">
    <property type="entry name" value="dsrm"/>
    <property type="match status" value="1"/>
</dbReference>
<dbReference type="GO" id="GO:0005737">
    <property type="term" value="C:cytoplasm"/>
    <property type="evidence" value="ECO:0007669"/>
    <property type="project" value="UniProtKB-SubCell"/>
</dbReference>
<dbReference type="SUPFAM" id="SSF54768">
    <property type="entry name" value="dsRNA-binding domain-like"/>
    <property type="match status" value="1"/>
</dbReference>
<comment type="subcellular location">
    <subcellularLocation>
        <location evidence="2 15">Cytoplasm</location>
    </subcellularLocation>
</comment>
<dbReference type="FunFam" id="3.30.160.20:FF:000003">
    <property type="entry name" value="Ribonuclease 3"/>
    <property type="match status" value="1"/>
</dbReference>
<dbReference type="GO" id="GO:0042802">
    <property type="term" value="F:identical protein binding"/>
    <property type="evidence" value="ECO:0007669"/>
    <property type="project" value="UniProtKB-ARBA"/>
</dbReference>
<evidence type="ECO:0000259" key="17">
    <source>
        <dbReference type="PROSITE" id="PS50142"/>
    </source>
</evidence>
<comment type="catalytic activity">
    <reaction evidence="1 15">
        <text>Endonucleolytic cleavage to 5'-phosphomonoester.</text>
        <dbReference type="EC" id="3.1.26.3"/>
    </reaction>
</comment>
<gene>
    <name evidence="15" type="primary">rnc</name>
    <name evidence="18" type="ORF">SAMN05192566_1888</name>
</gene>
<dbReference type="PROSITE" id="PS50137">
    <property type="entry name" value="DS_RBD"/>
    <property type="match status" value="1"/>
</dbReference>
<dbReference type="GO" id="GO:0003725">
    <property type="term" value="F:double-stranded RNA binding"/>
    <property type="evidence" value="ECO:0007669"/>
    <property type="project" value="TreeGrafter"/>
</dbReference>
<dbReference type="InterPro" id="IPR011907">
    <property type="entry name" value="RNase_III"/>
</dbReference>
<evidence type="ECO:0000256" key="7">
    <source>
        <dbReference type="ARBA" id="ARBA00022664"/>
    </source>
</evidence>
<dbReference type="GO" id="GO:0046872">
    <property type="term" value="F:metal ion binding"/>
    <property type="evidence" value="ECO:0007669"/>
    <property type="project" value="UniProtKB-KW"/>
</dbReference>
<dbReference type="SUPFAM" id="SSF69065">
    <property type="entry name" value="RNase III domain-like"/>
    <property type="match status" value="1"/>
</dbReference>
<dbReference type="STRING" id="492660.SAMN05192566_1888"/>
<dbReference type="PROSITE" id="PS50142">
    <property type="entry name" value="RNASE_3_2"/>
    <property type="match status" value="1"/>
</dbReference>
<keyword evidence="6 15" id="KW-0698">rRNA processing</keyword>
<evidence type="ECO:0000256" key="15">
    <source>
        <dbReference type="HAMAP-Rule" id="MF_00104"/>
    </source>
</evidence>
<keyword evidence="15" id="KW-0699">rRNA-binding</keyword>
<sequence>MSVLPVLQTRIGYSFTRPELLQQALTHRSFSGTNNERLEFLGDSVLNFIIAHQLFNLFPDLPEGDLSRLRAKLVKEASLAEISTSLHLGDALKLGEGELKSAGWRRPSILADALEAIVGAVYLDGGFGAAEKVVALLYRETLTSIDPKVIDKDAKSQLQEYLQSKKMDLPEYQVVTIEGEAHAQTFTVQCLIKKLKLSTTGVGTSRRVAEQQAAQLAMEKIQS</sequence>
<evidence type="ECO:0000256" key="1">
    <source>
        <dbReference type="ARBA" id="ARBA00000109"/>
    </source>
</evidence>
<dbReference type="GO" id="GO:0006397">
    <property type="term" value="P:mRNA processing"/>
    <property type="evidence" value="ECO:0007669"/>
    <property type="project" value="UniProtKB-UniRule"/>
</dbReference>
<dbReference type="GO" id="GO:0010468">
    <property type="term" value="P:regulation of gene expression"/>
    <property type="evidence" value="ECO:0007669"/>
    <property type="project" value="TreeGrafter"/>
</dbReference>
<keyword evidence="13 15" id="KW-0460">Magnesium</keyword>
<dbReference type="SMART" id="SM00535">
    <property type="entry name" value="RIBOc"/>
    <property type="match status" value="1"/>
</dbReference>
<dbReference type="OrthoDB" id="9805026at2"/>
<feature type="binding site" evidence="15">
    <location>
        <position position="112"/>
    </location>
    <ligand>
        <name>Mg(2+)</name>
        <dbReference type="ChEBI" id="CHEBI:18420"/>
    </ligand>
</feature>
<protein>
    <recommendedName>
        <fullName evidence="15">Ribonuclease 3</fullName>
        <ecNumber evidence="15">3.1.26.3</ecNumber>
    </recommendedName>
    <alternativeName>
        <fullName evidence="15">Ribonuclease III</fullName>
        <shortName evidence="15">RNase III</shortName>
    </alternativeName>
</protein>
<evidence type="ECO:0000259" key="16">
    <source>
        <dbReference type="PROSITE" id="PS50137"/>
    </source>
</evidence>